<organism evidence="1 2">
    <name type="scientific">Schistosoma margrebowiei</name>
    <dbReference type="NCBI Taxonomy" id="48269"/>
    <lineage>
        <taxon>Eukaryota</taxon>
        <taxon>Metazoa</taxon>
        <taxon>Spiralia</taxon>
        <taxon>Lophotrochozoa</taxon>
        <taxon>Platyhelminthes</taxon>
        <taxon>Trematoda</taxon>
        <taxon>Digenea</taxon>
        <taxon>Strigeidida</taxon>
        <taxon>Schistosomatoidea</taxon>
        <taxon>Schistosomatidae</taxon>
        <taxon>Schistosoma</taxon>
    </lineage>
</organism>
<dbReference type="AlphaFoldDB" id="A0A183MH85"/>
<protein>
    <submittedName>
        <fullName evidence="1">Uncharacterized protein</fullName>
    </submittedName>
</protein>
<evidence type="ECO:0000313" key="2">
    <source>
        <dbReference type="Proteomes" id="UP000277204"/>
    </source>
</evidence>
<dbReference type="EMBL" id="UZAI01016928">
    <property type="protein sequence ID" value="VDP18213.1"/>
    <property type="molecule type" value="Genomic_DNA"/>
</dbReference>
<gene>
    <name evidence="1" type="ORF">SMRZ_LOCUS15410</name>
</gene>
<sequence>MGRNLGELRKPSSRRYRCLLSVVYAKYFRSVGRTLLATTNQIPAEDEIRKKRWKWIGYTLRKAPNYFTRQALICNPQGQRRRGRPKNTVLREMEIDMRKMNKNWMELEKKAQDRVGWIMLVGGLCSIRNNRRLSSRFQALQDLLKGEETTMEDNWEGIKETVTSTCQEVLGHKKHRRKEWIIIETLDTIQEKSKKTAINNSQTTKRESPGTS</sequence>
<evidence type="ECO:0000313" key="1">
    <source>
        <dbReference type="EMBL" id="VDP18213.1"/>
    </source>
</evidence>
<accession>A0A183MH85</accession>
<name>A0A183MH85_9TREM</name>
<dbReference type="Proteomes" id="UP000277204">
    <property type="component" value="Unassembled WGS sequence"/>
</dbReference>
<proteinExistence type="predicted"/>
<keyword evidence="2" id="KW-1185">Reference proteome</keyword>
<reference evidence="1 2" key="1">
    <citation type="submission" date="2018-11" db="EMBL/GenBank/DDBJ databases">
        <authorList>
            <consortium name="Pathogen Informatics"/>
        </authorList>
    </citation>
    <scope>NUCLEOTIDE SEQUENCE [LARGE SCALE GENOMIC DNA]</scope>
    <source>
        <strain evidence="1 2">Zambia</strain>
    </source>
</reference>